<dbReference type="EMBL" id="JBBPBK010000001">
    <property type="protein sequence ID" value="KAK9291538.1"/>
    <property type="molecule type" value="Genomic_DNA"/>
</dbReference>
<sequence>MDSTVKKTPSYADYIEREVEACFLEPRQGRGREREREKMGDGTWRRFVQEKPDGDERDERLRDRAIGRVKGEEMERVWTVNLEYCSRPSEAIPPNDRLNRRGTTDLCYADLNYRIEYMCTTIQHVLYAFCHKVV</sequence>
<dbReference type="Proteomes" id="UP001415857">
    <property type="component" value="Unassembled WGS sequence"/>
</dbReference>
<protein>
    <submittedName>
        <fullName evidence="1">Uncharacterized protein</fullName>
    </submittedName>
</protein>
<evidence type="ECO:0000313" key="2">
    <source>
        <dbReference type="Proteomes" id="UP001415857"/>
    </source>
</evidence>
<dbReference type="AlphaFoldDB" id="A0AAP0S884"/>
<reference evidence="1 2" key="1">
    <citation type="journal article" date="2024" name="Plant J.">
        <title>Genome sequences and population genomics reveal climatic adaptation and genomic divergence between two closely related sweetgum species.</title>
        <authorList>
            <person name="Xu W.Q."/>
            <person name="Ren C.Q."/>
            <person name="Zhang X.Y."/>
            <person name="Comes H.P."/>
            <person name="Liu X.H."/>
            <person name="Li Y.G."/>
            <person name="Kettle C.J."/>
            <person name="Jalonen R."/>
            <person name="Gaisberger H."/>
            <person name="Ma Y.Z."/>
            <person name="Qiu Y.X."/>
        </authorList>
    </citation>
    <scope>NUCLEOTIDE SEQUENCE [LARGE SCALE GENOMIC DNA]</scope>
    <source>
        <strain evidence="1">Hangzhou</strain>
    </source>
</reference>
<comment type="caution">
    <text evidence="1">The sequence shown here is derived from an EMBL/GenBank/DDBJ whole genome shotgun (WGS) entry which is preliminary data.</text>
</comment>
<organism evidence="1 2">
    <name type="scientific">Liquidambar formosana</name>
    <name type="common">Formosan gum</name>
    <dbReference type="NCBI Taxonomy" id="63359"/>
    <lineage>
        <taxon>Eukaryota</taxon>
        <taxon>Viridiplantae</taxon>
        <taxon>Streptophyta</taxon>
        <taxon>Embryophyta</taxon>
        <taxon>Tracheophyta</taxon>
        <taxon>Spermatophyta</taxon>
        <taxon>Magnoliopsida</taxon>
        <taxon>eudicotyledons</taxon>
        <taxon>Gunneridae</taxon>
        <taxon>Pentapetalae</taxon>
        <taxon>Saxifragales</taxon>
        <taxon>Altingiaceae</taxon>
        <taxon>Liquidambar</taxon>
    </lineage>
</organism>
<name>A0AAP0S884_LIQFO</name>
<proteinExistence type="predicted"/>
<keyword evidence="2" id="KW-1185">Reference proteome</keyword>
<gene>
    <name evidence="1" type="ORF">L1049_019486</name>
</gene>
<accession>A0AAP0S884</accession>
<evidence type="ECO:0000313" key="1">
    <source>
        <dbReference type="EMBL" id="KAK9291538.1"/>
    </source>
</evidence>